<feature type="region of interest" description="Disordered" evidence="1">
    <location>
        <begin position="400"/>
        <end position="421"/>
    </location>
</feature>
<keyword evidence="4" id="KW-0808">Transferase</keyword>
<evidence type="ECO:0000259" key="3">
    <source>
        <dbReference type="Pfam" id="PF13439"/>
    </source>
</evidence>
<evidence type="ECO:0000313" key="4">
    <source>
        <dbReference type="EMBL" id="MDU0199518.1"/>
    </source>
</evidence>
<keyword evidence="5" id="KW-1185">Reference proteome</keyword>
<dbReference type="RefSeq" id="WP_315948725.1">
    <property type="nucleotide sequence ID" value="NZ_JAWCUD010000001.1"/>
</dbReference>
<dbReference type="Proteomes" id="UP001260980">
    <property type="component" value="Unassembled WGS sequence"/>
</dbReference>
<dbReference type="EC" id="2.4.-.-" evidence="4"/>
<keyword evidence="4" id="KW-0328">Glycosyltransferase</keyword>
<dbReference type="Pfam" id="PF13439">
    <property type="entry name" value="Glyco_transf_4"/>
    <property type="match status" value="1"/>
</dbReference>
<accession>A0ABU3R5Y4</accession>
<evidence type="ECO:0000313" key="5">
    <source>
        <dbReference type="Proteomes" id="UP001260980"/>
    </source>
</evidence>
<dbReference type="SUPFAM" id="SSF53756">
    <property type="entry name" value="UDP-Glycosyltransferase/glycogen phosphorylase"/>
    <property type="match status" value="1"/>
</dbReference>
<sequence>MQRYNDLRILCTGMGWPSAQPGGLNTYFKHICESLDTQHELEALVCSANKPEVKSGLRVTNVAGTNLKLSKRRDAFRMQAAEIMNGQPVDIVYSHFAPYSLGVAMEAKARNIPVVMTFHGPWSEEIRLEGKGLKHRFKTMIAKSWEMKAYQLADAFIVLSETFRDILHHQYGVPLAKIHIIPGGADVGRFKPAANRSAIRTKLGLPEGKTVVLTLRRLVNRMGLLQLLEAWKEVVRSKPDAVLFIGGKGPLKTELESRIVEYGLQSSVRLLGYIPDSELADYYQAADLFVVPSQALEGFGLITVEAMAAGVPVMATPIGGNREILEKYRPDMLFAGTSSSDIASGLNRILKHPELWPTGEQCRNHVLEHYTWKRVSEQVNEVFHSVIDLDDRHAYVRNQSAAARKRGGREQDESSLSGSYR</sequence>
<protein>
    <submittedName>
        <fullName evidence="4">Glycosyltransferase family 4 protein</fullName>
        <ecNumber evidence="4">2.4.-.-</ecNumber>
    </submittedName>
</protein>
<dbReference type="PANTHER" id="PTHR45947:SF14">
    <property type="entry name" value="SLL1723 PROTEIN"/>
    <property type="match status" value="1"/>
</dbReference>
<proteinExistence type="predicted"/>
<dbReference type="InterPro" id="IPR028098">
    <property type="entry name" value="Glyco_trans_4-like_N"/>
</dbReference>
<dbReference type="PANTHER" id="PTHR45947">
    <property type="entry name" value="SULFOQUINOVOSYL TRANSFERASE SQD2"/>
    <property type="match status" value="1"/>
</dbReference>
<dbReference type="InterPro" id="IPR050194">
    <property type="entry name" value="Glycosyltransferase_grp1"/>
</dbReference>
<comment type="caution">
    <text evidence="4">The sequence shown here is derived from an EMBL/GenBank/DDBJ whole genome shotgun (WGS) entry which is preliminary data.</text>
</comment>
<evidence type="ECO:0000259" key="2">
    <source>
        <dbReference type="Pfam" id="PF00534"/>
    </source>
</evidence>
<organism evidence="4 5">
    <name type="scientific">Paenibacillus violae</name>
    <dbReference type="NCBI Taxonomy" id="3077234"/>
    <lineage>
        <taxon>Bacteria</taxon>
        <taxon>Bacillati</taxon>
        <taxon>Bacillota</taxon>
        <taxon>Bacilli</taxon>
        <taxon>Bacillales</taxon>
        <taxon>Paenibacillaceae</taxon>
        <taxon>Paenibacillus</taxon>
    </lineage>
</organism>
<name>A0ABU3R5Y4_9BACL</name>
<gene>
    <name evidence="4" type="ORF">RQP52_00385</name>
</gene>
<dbReference type="CDD" id="cd03801">
    <property type="entry name" value="GT4_PimA-like"/>
    <property type="match status" value="1"/>
</dbReference>
<reference evidence="4 5" key="1">
    <citation type="submission" date="2023-10" db="EMBL/GenBank/DDBJ databases">
        <title>Paenibacillus strain PFR10 Genome sequencing and assembly.</title>
        <authorList>
            <person name="Kim I."/>
        </authorList>
    </citation>
    <scope>NUCLEOTIDE SEQUENCE [LARGE SCALE GENOMIC DNA]</scope>
    <source>
        <strain evidence="4 5">PFR10</strain>
    </source>
</reference>
<dbReference type="EMBL" id="JAWCUD010000001">
    <property type="protein sequence ID" value="MDU0199518.1"/>
    <property type="molecule type" value="Genomic_DNA"/>
</dbReference>
<feature type="domain" description="Glycosyl transferase family 1" evidence="2">
    <location>
        <begin position="196"/>
        <end position="355"/>
    </location>
</feature>
<evidence type="ECO:0000256" key="1">
    <source>
        <dbReference type="SAM" id="MobiDB-lite"/>
    </source>
</evidence>
<feature type="domain" description="Glycosyltransferase subfamily 4-like N-terminal" evidence="3">
    <location>
        <begin position="21"/>
        <end position="188"/>
    </location>
</feature>
<dbReference type="GO" id="GO:0016757">
    <property type="term" value="F:glycosyltransferase activity"/>
    <property type="evidence" value="ECO:0007669"/>
    <property type="project" value="UniProtKB-KW"/>
</dbReference>
<dbReference type="Gene3D" id="3.40.50.2000">
    <property type="entry name" value="Glycogen Phosphorylase B"/>
    <property type="match status" value="2"/>
</dbReference>
<dbReference type="Pfam" id="PF00534">
    <property type="entry name" value="Glycos_transf_1"/>
    <property type="match status" value="1"/>
</dbReference>
<dbReference type="InterPro" id="IPR001296">
    <property type="entry name" value="Glyco_trans_1"/>
</dbReference>